<dbReference type="InterPro" id="IPR036052">
    <property type="entry name" value="TrpB-like_PALP_sf"/>
</dbReference>
<keyword evidence="5" id="KW-0028">Amino-acid biosynthesis</keyword>
<dbReference type="FunFam" id="3.40.50.1100:FF:000067">
    <property type="entry name" value="Cysteine synthase"/>
    <property type="match status" value="2"/>
</dbReference>
<reference evidence="14" key="2">
    <citation type="submission" date="2018-04" db="EMBL/GenBank/DDBJ databases">
        <title>OnivRS2 (Oryza nivara Reference Sequence Version 2).</title>
        <authorList>
            <person name="Zhang J."/>
            <person name="Kudrna D."/>
            <person name="Lee S."/>
            <person name="Talag J."/>
            <person name="Rajasekar S."/>
            <person name="Welchert J."/>
            <person name="Hsing Y.-I."/>
            <person name="Wing R.A."/>
        </authorList>
    </citation>
    <scope>NUCLEOTIDE SEQUENCE [LARGE SCALE GENOMIC DNA]</scope>
    <source>
        <strain evidence="14">SL10</strain>
    </source>
</reference>
<dbReference type="InterPro" id="IPR001926">
    <property type="entry name" value="TrpB-like_PALP"/>
</dbReference>
<comment type="cofactor">
    <cofactor evidence="1 10">
        <name>pyridoxal 5'-phosphate</name>
        <dbReference type="ChEBI" id="CHEBI:597326"/>
    </cofactor>
</comment>
<evidence type="ECO:0000256" key="12">
    <source>
        <dbReference type="SAM" id="MobiDB-lite"/>
    </source>
</evidence>
<feature type="domain" description="Tryptophan synthase beta chain-like PALP" evidence="13">
    <location>
        <begin position="9"/>
        <end position="278"/>
    </location>
</feature>
<dbReference type="HOGENOM" id="CLU_007525_0_0_1"/>
<evidence type="ECO:0000256" key="9">
    <source>
        <dbReference type="ARBA" id="ARBA00047931"/>
    </source>
</evidence>
<dbReference type="eggNOG" id="KOG1252">
    <property type="taxonomic scope" value="Eukaryota"/>
</dbReference>
<evidence type="ECO:0000256" key="7">
    <source>
        <dbReference type="ARBA" id="ARBA00022898"/>
    </source>
</evidence>
<keyword evidence="8" id="KW-0198">Cysteine biosynthesis</keyword>
<dbReference type="Proteomes" id="UP000006591">
    <property type="component" value="Chromosome 6"/>
</dbReference>
<dbReference type="GO" id="GO:0004124">
    <property type="term" value="F:cysteine synthase activity"/>
    <property type="evidence" value="ECO:0007669"/>
    <property type="project" value="UniProtKB-EC"/>
</dbReference>
<evidence type="ECO:0000313" key="15">
    <source>
        <dbReference type="Proteomes" id="UP000006591"/>
    </source>
</evidence>
<dbReference type="InterPro" id="IPR005856">
    <property type="entry name" value="Cys_synth"/>
</dbReference>
<comment type="catalytic activity">
    <reaction evidence="9">
        <text>O-acetyl-L-serine + hydrogen sulfide = L-cysteine + acetate</text>
        <dbReference type="Rhea" id="RHEA:14829"/>
        <dbReference type="ChEBI" id="CHEBI:29919"/>
        <dbReference type="ChEBI" id="CHEBI:30089"/>
        <dbReference type="ChEBI" id="CHEBI:35235"/>
        <dbReference type="ChEBI" id="CHEBI:58340"/>
        <dbReference type="EC" id="2.5.1.47"/>
    </reaction>
</comment>
<keyword evidence="15" id="KW-1185">Reference proteome</keyword>
<dbReference type="EnsemblPlants" id="ONIVA06G22480.1">
    <property type="protein sequence ID" value="ONIVA06G22480.1"/>
    <property type="gene ID" value="ONIVA06G22480"/>
</dbReference>
<evidence type="ECO:0000256" key="5">
    <source>
        <dbReference type="ARBA" id="ARBA00022605"/>
    </source>
</evidence>
<keyword evidence="6" id="KW-0808">Transferase</keyword>
<dbReference type="NCBIfam" id="TIGR01139">
    <property type="entry name" value="cysK"/>
    <property type="match status" value="2"/>
</dbReference>
<dbReference type="GO" id="GO:0006535">
    <property type="term" value="P:cysteine biosynthetic process from serine"/>
    <property type="evidence" value="ECO:0007669"/>
    <property type="project" value="InterPro"/>
</dbReference>
<dbReference type="InterPro" id="IPR005859">
    <property type="entry name" value="CysK"/>
</dbReference>
<dbReference type="PANTHER" id="PTHR10314">
    <property type="entry name" value="CYSTATHIONINE BETA-SYNTHASE"/>
    <property type="match status" value="1"/>
</dbReference>
<evidence type="ECO:0000256" key="2">
    <source>
        <dbReference type="ARBA" id="ARBA00004962"/>
    </source>
</evidence>
<name>A0A0E0HSN6_ORYNI</name>
<evidence type="ECO:0000256" key="8">
    <source>
        <dbReference type="ARBA" id="ARBA00023192"/>
    </source>
</evidence>
<evidence type="ECO:0000313" key="14">
    <source>
        <dbReference type="EnsemblPlants" id="ONIVA06G22480.1"/>
    </source>
</evidence>
<dbReference type="STRING" id="4536.A0A0E0HSN6"/>
<dbReference type="SUPFAM" id="SSF53686">
    <property type="entry name" value="Tryptophan synthase beta subunit-like PLP-dependent enzymes"/>
    <property type="match status" value="3"/>
</dbReference>
<dbReference type="EC" id="2.5.1.47" evidence="4"/>
<feature type="domain" description="Tryptophan synthase beta chain-like PALP" evidence="13">
    <location>
        <begin position="292"/>
        <end position="580"/>
    </location>
</feature>
<dbReference type="Pfam" id="PF00291">
    <property type="entry name" value="PALP"/>
    <property type="match status" value="3"/>
</dbReference>
<dbReference type="NCBIfam" id="TIGR01136">
    <property type="entry name" value="cysKM"/>
    <property type="match status" value="2"/>
</dbReference>
<evidence type="ECO:0000256" key="1">
    <source>
        <dbReference type="ARBA" id="ARBA00001933"/>
    </source>
</evidence>
<feature type="domain" description="Tryptophan synthase beta chain-like PALP" evidence="13">
    <location>
        <begin position="683"/>
        <end position="972"/>
    </location>
</feature>
<feature type="binding site" evidence="10">
    <location>
        <position position="753"/>
    </location>
    <ligand>
        <name>pyridoxal 5'-phosphate</name>
        <dbReference type="ChEBI" id="CHEBI:597326"/>
    </ligand>
</feature>
<evidence type="ECO:0000259" key="13">
    <source>
        <dbReference type="Pfam" id="PF00291"/>
    </source>
</evidence>
<evidence type="ECO:0000256" key="3">
    <source>
        <dbReference type="ARBA" id="ARBA00007103"/>
    </source>
</evidence>
<feature type="region of interest" description="Disordered" evidence="12">
    <location>
        <begin position="646"/>
        <end position="666"/>
    </location>
</feature>
<dbReference type="FunFam" id="3.40.50.1100:FF:000003">
    <property type="entry name" value="Cystathionine beta-synthase"/>
    <property type="match status" value="1"/>
</dbReference>
<feature type="binding site" evidence="10">
    <location>
        <position position="945"/>
    </location>
    <ligand>
        <name>pyridoxal 5'-phosphate</name>
        <dbReference type="ChEBI" id="CHEBI:597326"/>
    </ligand>
</feature>
<comment type="similarity">
    <text evidence="3">Belongs to the cysteine synthase/cystathionine beta-synthase family.</text>
</comment>
<dbReference type="FunFam" id="3.40.50.1100:FF:000197">
    <property type="entry name" value="Os06g0564600 protein"/>
    <property type="match status" value="1"/>
</dbReference>
<protein>
    <recommendedName>
        <fullName evidence="4">cysteine synthase</fullName>
        <ecNumber evidence="4">2.5.1.47</ecNumber>
    </recommendedName>
</protein>
<feature type="binding site" evidence="10">
    <location>
        <begin position="857"/>
        <end position="861"/>
    </location>
    <ligand>
        <name>pyridoxal 5'-phosphate</name>
        <dbReference type="ChEBI" id="CHEBI:597326"/>
    </ligand>
</feature>
<evidence type="ECO:0000256" key="11">
    <source>
        <dbReference type="PIRSR" id="PIRSR605856-51"/>
    </source>
</evidence>
<dbReference type="CDD" id="cd01561">
    <property type="entry name" value="CBS_like"/>
    <property type="match status" value="3"/>
</dbReference>
<reference evidence="14" key="1">
    <citation type="submission" date="2015-04" db="UniProtKB">
        <authorList>
            <consortium name="EnsemblPlants"/>
        </authorList>
    </citation>
    <scope>IDENTIFICATION</scope>
    <source>
        <strain evidence="14">SL10</strain>
    </source>
</reference>
<dbReference type="Gene3D" id="3.40.50.1100">
    <property type="match status" value="6"/>
</dbReference>
<dbReference type="InterPro" id="IPR050214">
    <property type="entry name" value="Cys_Synth/Cystath_Beta-Synth"/>
</dbReference>
<keyword evidence="7 10" id="KW-0663">Pyridoxal phosphate</keyword>
<proteinExistence type="inferred from homology"/>
<evidence type="ECO:0000256" key="4">
    <source>
        <dbReference type="ARBA" id="ARBA00012681"/>
    </source>
</evidence>
<dbReference type="OMA" id="MNERHFL"/>
<dbReference type="GO" id="GO:0005737">
    <property type="term" value="C:cytoplasm"/>
    <property type="evidence" value="ECO:0007669"/>
    <property type="project" value="UniProtKB-ARBA"/>
</dbReference>
<comment type="pathway">
    <text evidence="2">Amino-acid biosynthesis; L-cysteine biosynthesis; L-cysteine from L-serine: step 2/2.</text>
</comment>
<evidence type="ECO:0000256" key="10">
    <source>
        <dbReference type="PIRSR" id="PIRSR605856-50"/>
    </source>
</evidence>
<accession>A0A0E0HSN6</accession>
<organism evidence="14">
    <name type="scientific">Oryza nivara</name>
    <name type="common">Indian wild rice</name>
    <name type="synonym">Oryza sativa f. spontanea</name>
    <dbReference type="NCBI Taxonomy" id="4536"/>
    <lineage>
        <taxon>Eukaryota</taxon>
        <taxon>Viridiplantae</taxon>
        <taxon>Streptophyta</taxon>
        <taxon>Embryophyta</taxon>
        <taxon>Tracheophyta</taxon>
        <taxon>Spermatophyta</taxon>
        <taxon>Magnoliopsida</taxon>
        <taxon>Liliopsida</taxon>
        <taxon>Poales</taxon>
        <taxon>Poaceae</taxon>
        <taxon>BOP clade</taxon>
        <taxon>Oryzoideae</taxon>
        <taxon>Oryzeae</taxon>
        <taxon>Oryzinae</taxon>
        <taxon>Oryza</taxon>
    </lineage>
</organism>
<evidence type="ECO:0000256" key="6">
    <source>
        <dbReference type="ARBA" id="ARBA00022679"/>
    </source>
</evidence>
<feature type="modified residue" description="N6-(pyridoxal phosphate)lysine" evidence="11">
    <location>
        <position position="722"/>
    </location>
</feature>
<dbReference type="AlphaFoldDB" id="A0A0E0HSN6"/>
<dbReference type="Gramene" id="ONIVA06G22480.1">
    <property type="protein sequence ID" value="ONIVA06G22480.1"/>
    <property type="gene ID" value="ONIVA06G22480"/>
</dbReference>
<sequence>MKNIPKKEGIQTRLIGKMETYQPLFSVKDRTALSMIEDAEEKGLITPGVTTLIEPTSGNLGIGLVLVAIQKGYRFIAVMPARYSPDKQMLLRFLGAELILTDPAGGYKGAMDKVEDLMKIMPNYHCFNQATNLANPEAHFKWTGPEIWKDTAGKVDFFVTAAGTGGTLSGVGRYLKIKNPSINIVCVEPSESAVISGGSPGSHKIQGTGPGFIPKTLDRSIIDEVVTVSSEESMAMARRLAKEEGLLVGISSGANVAACIKIAAREENKGKMIVTMFPSGGERYMSSNLFADLIGWTPLIEMKKINASRRAAGVRLVGKMETYQPLCSVKDRTALGMIEDAEKRGSISPGDTLIEATSGNLGIGLAAVAIQKGYKFIAVIPNSYPPDKQKLIKYLGAEVRITEGPYRNMEKKVEELKKSIKNSYNLDQMVNEANVEAHYKWTGPEIWKDTAGKVDIFVTSVGSGGTLAGVGKYLKEKNQSIRIVAVEPAESPILSGGKASKHRIQGIGVGFETEILKAHKPIITYEVKTIYSEDAITKARMLAREEGLLVGISAGANIAVCLELAAKEENKGKMIVTMLPSGADRYLSSDLFKPAERDSLSLHQALTELVRPALAKKATEEDITEFHRINAAFCSSWVEMGEEIKNGEEGPDMAAPGEEEQEQGRKGIPSLLSSREENIASNITQLIGWTPLVEMKNIAKNEGVQARLVGKMEAYQPLCSVKDRSALRMIEDAEEKGLITPGVTTLIEPTSGNLGIGLVLVAVQKGYRFIAVMPAKYSLDKQMLLRFLGAELILTDPAIGFNGMMDKVEELMKSIPNSHCLNQVTNPANPEAHFMWTGPEIWKDTAGKVDVFVASVGSGGTLTGVGRYLKMKNPSINIVCVEPSESPVISGGSPGPHKIQGTGAGFIPEILDKSVIDEVVTVNTEESMAMARRLAKEEGLLVGISSGANVAACIKIADREENKGKMIVTMFPSGGERYMNSDLFAPVREECDNMTF</sequence>